<dbReference type="OrthoDB" id="7473760at2"/>
<evidence type="ECO:0000256" key="1">
    <source>
        <dbReference type="SAM" id="MobiDB-lite"/>
    </source>
</evidence>
<evidence type="ECO:0000313" key="2">
    <source>
        <dbReference type="EMBL" id="MBB4612500.1"/>
    </source>
</evidence>
<evidence type="ECO:0000313" key="3">
    <source>
        <dbReference type="Proteomes" id="UP000538566"/>
    </source>
</evidence>
<organism evidence="2 3">
    <name type="scientific">Novosphingobium taihuense</name>
    <dbReference type="NCBI Taxonomy" id="260085"/>
    <lineage>
        <taxon>Bacteria</taxon>
        <taxon>Pseudomonadati</taxon>
        <taxon>Pseudomonadota</taxon>
        <taxon>Alphaproteobacteria</taxon>
        <taxon>Sphingomonadales</taxon>
        <taxon>Sphingomonadaceae</taxon>
        <taxon>Novosphingobium</taxon>
    </lineage>
</organism>
<reference evidence="2 3" key="1">
    <citation type="submission" date="2020-08" db="EMBL/GenBank/DDBJ databases">
        <title>Genomic Encyclopedia of Type Strains, Phase IV (KMG-IV): sequencing the most valuable type-strain genomes for metagenomic binning, comparative biology and taxonomic classification.</title>
        <authorList>
            <person name="Goeker M."/>
        </authorList>
    </citation>
    <scope>NUCLEOTIDE SEQUENCE [LARGE SCALE GENOMIC DNA]</scope>
    <source>
        <strain evidence="2 3">DSM 17507</strain>
    </source>
</reference>
<protein>
    <submittedName>
        <fullName evidence="2">Uncharacterized protein</fullName>
    </submittedName>
</protein>
<dbReference type="Proteomes" id="UP000538566">
    <property type="component" value="Unassembled WGS sequence"/>
</dbReference>
<keyword evidence="3" id="KW-1185">Reference proteome</keyword>
<accession>A0A7W7EUN3</accession>
<dbReference type="AlphaFoldDB" id="A0A7W7EUN3"/>
<name>A0A7W7EUN3_9SPHN</name>
<feature type="region of interest" description="Disordered" evidence="1">
    <location>
        <begin position="1"/>
        <end position="23"/>
    </location>
</feature>
<dbReference type="RefSeq" id="WP_144901483.1">
    <property type="nucleotide sequence ID" value="NZ_JACHOA010000001.1"/>
</dbReference>
<sequence>MLLEPGAFETKSVAQTPPPPRALTTTADRLLRAVREISGPLAEIISHGETPWASITFSGARHRLVLRFAGSDAVSDGENFVAALPEHEFRLRRELVADAAVTRVDHELLPAPLMEVECEILLLDAE</sequence>
<gene>
    <name evidence="2" type="ORF">GGR37_000746</name>
</gene>
<dbReference type="EMBL" id="JACHOA010000001">
    <property type="protein sequence ID" value="MBB4612500.1"/>
    <property type="molecule type" value="Genomic_DNA"/>
</dbReference>
<proteinExistence type="predicted"/>
<comment type="caution">
    <text evidence="2">The sequence shown here is derived from an EMBL/GenBank/DDBJ whole genome shotgun (WGS) entry which is preliminary data.</text>
</comment>